<dbReference type="PANTHER" id="PTHR15549">
    <property type="entry name" value="PAIRED IMMUNOGLOBULIN-LIKE TYPE 2 RECEPTOR"/>
    <property type="match status" value="1"/>
</dbReference>
<dbReference type="GO" id="GO:0071944">
    <property type="term" value="C:cell periphery"/>
    <property type="evidence" value="ECO:0007669"/>
    <property type="project" value="UniProtKB-ARBA"/>
</dbReference>
<keyword evidence="2 6" id="KW-0812">Transmembrane</keyword>
<dbReference type="EMBL" id="ML993866">
    <property type="protein sequence ID" value="KAF2204922.1"/>
    <property type="molecule type" value="Genomic_DNA"/>
</dbReference>
<evidence type="ECO:0000256" key="5">
    <source>
        <dbReference type="SAM" id="MobiDB-lite"/>
    </source>
</evidence>
<evidence type="ECO:0000256" key="3">
    <source>
        <dbReference type="ARBA" id="ARBA00022989"/>
    </source>
</evidence>
<feature type="region of interest" description="Disordered" evidence="5">
    <location>
        <begin position="168"/>
        <end position="203"/>
    </location>
</feature>
<feature type="compositionally biased region" description="Low complexity" evidence="5">
    <location>
        <begin position="168"/>
        <end position="192"/>
    </location>
</feature>
<keyword evidence="8" id="KW-1185">Reference proteome</keyword>
<proteinExistence type="predicted"/>
<dbReference type="AlphaFoldDB" id="A0A9P4MW99"/>
<comment type="caution">
    <text evidence="7">The sequence shown here is derived from an EMBL/GenBank/DDBJ whole genome shotgun (WGS) entry which is preliminary data.</text>
</comment>
<dbReference type="GO" id="GO:0016020">
    <property type="term" value="C:membrane"/>
    <property type="evidence" value="ECO:0007669"/>
    <property type="project" value="UniProtKB-SubCell"/>
</dbReference>
<evidence type="ECO:0000256" key="6">
    <source>
        <dbReference type="SAM" id="Phobius"/>
    </source>
</evidence>
<organism evidence="7 8">
    <name type="scientific">Delitschia confertaspora ATCC 74209</name>
    <dbReference type="NCBI Taxonomy" id="1513339"/>
    <lineage>
        <taxon>Eukaryota</taxon>
        <taxon>Fungi</taxon>
        <taxon>Dikarya</taxon>
        <taxon>Ascomycota</taxon>
        <taxon>Pezizomycotina</taxon>
        <taxon>Dothideomycetes</taxon>
        <taxon>Pleosporomycetidae</taxon>
        <taxon>Pleosporales</taxon>
        <taxon>Delitschiaceae</taxon>
        <taxon>Delitschia</taxon>
    </lineage>
</organism>
<sequence>MFHNPFSPVDLPSVSFKASEKIWGYPFAHYCPTVLGRCYFPDGKTVASQDVPCNSNGGNSTCCGPGYACMSNNICKVTEYTQNVGTVQWIRGSCTDQNWNDGNCPSFCQNPEADDKQDGGIGMRQCPYNDKYFICMDHNEANADCQKGEGVVVFRASPSTVTIIGITTSTSSSSSTRSSTSTPSTSSSSSTTLPPPSSSIHASQAMSILPAPDPSSKSSSNLGVAVGAGVGIPLGLIALGVVGYILFRIRRTRKRDEAAMAAAMAAAQNGHSGYQDPPPDTYPGLEMASKPHLWTVPVEIGSEDLHELPVEHMRGSTRL</sequence>
<keyword evidence="3 6" id="KW-1133">Transmembrane helix</keyword>
<evidence type="ECO:0000256" key="1">
    <source>
        <dbReference type="ARBA" id="ARBA00004167"/>
    </source>
</evidence>
<reference evidence="7" key="1">
    <citation type="journal article" date="2020" name="Stud. Mycol.">
        <title>101 Dothideomycetes genomes: a test case for predicting lifestyles and emergence of pathogens.</title>
        <authorList>
            <person name="Haridas S."/>
            <person name="Albert R."/>
            <person name="Binder M."/>
            <person name="Bloem J."/>
            <person name="Labutti K."/>
            <person name="Salamov A."/>
            <person name="Andreopoulos B."/>
            <person name="Baker S."/>
            <person name="Barry K."/>
            <person name="Bills G."/>
            <person name="Bluhm B."/>
            <person name="Cannon C."/>
            <person name="Castanera R."/>
            <person name="Culley D."/>
            <person name="Daum C."/>
            <person name="Ezra D."/>
            <person name="Gonzalez J."/>
            <person name="Henrissat B."/>
            <person name="Kuo A."/>
            <person name="Liang C."/>
            <person name="Lipzen A."/>
            <person name="Lutzoni F."/>
            <person name="Magnuson J."/>
            <person name="Mondo S."/>
            <person name="Nolan M."/>
            <person name="Ohm R."/>
            <person name="Pangilinan J."/>
            <person name="Park H.-J."/>
            <person name="Ramirez L."/>
            <person name="Alfaro M."/>
            <person name="Sun H."/>
            <person name="Tritt A."/>
            <person name="Yoshinaga Y."/>
            <person name="Zwiers L.-H."/>
            <person name="Turgeon B."/>
            <person name="Goodwin S."/>
            <person name="Spatafora J."/>
            <person name="Crous P."/>
            <person name="Grigoriev I."/>
        </authorList>
    </citation>
    <scope>NUCLEOTIDE SEQUENCE</scope>
    <source>
        <strain evidence="7">ATCC 74209</strain>
    </source>
</reference>
<evidence type="ECO:0000313" key="7">
    <source>
        <dbReference type="EMBL" id="KAF2204922.1"/>
    </source>
</evidence>
<dbReference type="PANTHER" id="PTHR15549:SF30">
    <property type="entry name" value="MID2 DOMAIN-CONTAINING PROTEIN"/>
    <property type="match status" value="1"/>
</dbReference>
<evidence type="ECO:0000256" key="4">
    <source>
        <dbReference type="ARBA" id="ARBA00023136"/>
    </source>
</evidence>
<comment type="subcellular location">
    <subcellularLocation>
        <location evidence="1">Membrane</location>
        <topology evidence="1">Single-pass membrane protein</topology>
    </subcellularLocation>
</comment>
<feature type="transmembrane region" description="Helical" evidence="6">
    <location>
        <begin position="222"/>
        <end position="247"/>
    </location>
</feature>
<evidence type="ECO:0000256" key="2">
    <source>
        <dbReference type="ARBA" id="ARBA00022692"/>
    </source>
</evidence>
<accession>A0A9P4MW99</accession>
<gene>
    <name evidence="7" type="ORF">GQ43DRAFT_490844</name>
</gene>
<dbReference type="Proteomes" id="UP000799536">
    <property type="component" value="Unassembled WGS sequence"/>
</dbReference>
<dbReference type="OrthoDB" id="5215637at2759"/>
<name>A0A9P4MW99_9PLEO</name>
<protein>
    <recommendedName>
        <fullName evidence="9">Mid2 domain-containing protein</fullName>
    </recommendedName>
</protein>
<keyword evidence="4 6" id="KW-0472">Membrane</keyword>
<dbReference type="InterPro" id="IPR051694">
    <property type="entry name" value="Immunoregulatory_rcpt-like"/>
</dbReference>
<evidence type="ECO:0000313" key="8">
    <source>
        <dbReference type="Proteomes" id="UP000799536"/>
    </source>
</evidence>
<evidence type="ECO:0008006" key="9">
    <source>
        <dbReference type="Google" id="ProtNLM"/>
    </source>
</evidence>